<organism evidence="2 3">
    <name type="scientific">Bursaphelenchus okinawaensis</name>
    <dbReference type="NCBI Taxonomy" id="465554"/>
    <lineage>
        <taxon>Eukaryota</taxon>
        <taxon>Metazoa</taxon>
        <taxon>Ecdysozoa</taxon>
        <taxon>Nematoda</taxon>
        <taxon>Chromadorea</taxon>
        <taxon>Rhabditida</taxon>
        <taxon>Tylenchina</taxon>
        <taxon>Tylenchomorpha</taxon>
        <taxon>Aphelenchoidea</taxon>
        <taxon>Aphelenchoididae</taxon>
        <taxon>Bursaphelenchus</taxon>
    </lineage>
</organism>
<dbReference type="EMBL" id="CAJFCW020000005">
    <property type="protein sequence ID" value="CAG9122008.1"/>
    <property type="molecule type" value="Genomic_DNA"/>
</dbReference>
<sequence length="219" mass="24500">MSLSNTDFDSFLATMMVNLSLERVSEDPVKILRVAVQKRQKLYENAKKEVCLRRELHHDSMVQKLLKDLRRHMSDDEIVASLELLEQSGKDSMSTHNFGNSGGCSDKMDIGPSYDSDDVSPSCSMDDWEALGIRQDDECVQNEYSYHSAFSGPLPAPSSEAVPTESSDTSHCPTDVFLPKPVGNDGRQRSNKRSPSKSRKRSARWDSECATGSKQTKFN</sequence>
<feature type="compositionally biased region" description="Polar residues" evidence="1">
    <location>
        <begin position="210"/>
        <end position="219"/>
    </location>
</feature>
<evidence type="ECO:0000313" key="2">
    <source>
        <dbReference type="EMBL" id="CAD5226309.1"/>
    </source>
</evidence>
<comment type="caution">
    <text evidence="2">The sequence shown here is derived from an EMBL/GenBank/DDBJ whole genome shotgun (WGS) entry which is preliminary data.</text>
</comment>
<accession>A0A811LDR0</accession>
<gene>
    <name evidence="2" type="ORF">BOKJ2_LOCUS12013</name>
</gene>
<proteinExistence type="predicted"/>
<protein>
    <submittedName>
        <fullName evidence="2">Uncharacterized protein</fullName>
    </submittedName>
</protein>
<name>A0A811LDR0_9BILA</name>
<dbReference type="EMBL" id="CAJFDH010000005">
    <property type="protein sequence ID" value="CAD5226309.1"/>
    <property type="molecule type" value="Genomic_DNA"/>
</dbReference>
<feature type="region of interest" description="Disordered" evidence="1">
    <location>
        <begin position="151"/>
        <end position="219"/>
    </location>
</feature>
<keyword evidence="3" id="KW-1185">Reference proteome</keyword>
<evidence type="ECO:0000256" key="1">
    <source>
        <dbReference type="SAM" id="MobiDB-lite"/>
    </source>
</evidence>
<dbReference type="Proteomes" id="UP000614601">
    <property type="component" value="Unassembled WGS sequence"/>
</dbReference>
<feature type="compositionally biased region" description="Basic residues" evidence="1">
    <location>
        <begin position="189"/>
        <end position="202"/>
    </location>
</feature>
<dbReference type="AlphaFoldDB" id="A0A811LDR0"/>
<dbReference type="OrthoDB" id="5865307at2759"/>
<feature type="region of interest" description="Disordered" evidence="1">
    <location>
        <begin position="91"/>
        <end position="121"/>
    </location>
</feature>
<reference evidence="2" key="1">
    <citation type="submission" date="2020-09" db="EMBL/GenBank/DDBJ databases">
        <authorList>
            <person name="Kikuchi T."/>
        </authorList>
    </citation>
    <scope>NUCLEOTIDE SEQUENCE</scope>
    <source>
        <strain evidence="2">SH1</strain>
    </source>
</reference>
<dbReference type="Proteomes" id="UP000783686">
    <property type="component" value="Unassembled WGS sequence"/>
</dbReference>
<evidence type="ECO:0000313" key="3">
    <source>
        <dbReference type="Proteomes" id="UP000614601"/>
    </source>
</evidence>